<evidence type="ECO:0000313" key="10">
    <source>
        <dbReference type="Proteomes" id="UP000610960"/>
    </source>
</evidence>
<name>A0A830GVT2_9CREN</name>
<evidence type="ECO:0000256" key="3">
    <source>
        <dbReference type="ARBA" id="ARBA00022630"/>
    </source>
</evidence>
<feature type="domain" description="Acyl-CoA dehydrogenase/oxidase N-terminal" evidence="8">
    <location>
        <begin position="6"/>
        <end position="119"/>
    </location>
</feature>
<dbReference type="GO" id="GO:0003995">
    <property type="term" value="F:acyl-CoA dehydrogenase activity"/>
    <property type="evidence" value="ECO:0007669"/>
    <property type="project" value="TreeGrafter"/>
</dbReference>
<dbReference type="InterPro" id="IPR009100">
    <property type="entry name" value="AcylCoA_DH/oxidase_NM_dom_sf"/>
</dbReference>
<evidence type="ECO:0000256" key="1">
    <source>
        <dbReference type="ARBA" id="ARBA00001974"/>
    </source>
</evidence>
<dbReference type="CDD" id="cd00567">
    <property type="entry name" value="ACAD"/>
    <property type="match status" value="1"/>
</dbReference>
<comment type="cofactor">
    <cofactor evidence="1 5">
        <name>FAD</name>
        <dbReference type="ChEBI" id="CHEBI:57692"/>
    </cofactor>
</comment>
<evidence type="ECO:0000259" key="6">
    <source>
        <dbReference type="Pfam" id="PF00441"/>
    </source>
</evidence>
<comment type="similarity">
    <text evidence="2 5">Belongs to the acyl-CoA dehydrogenase family.</text>
</comment>
<keyword evidence="4 5" id="KW-0274">FAD</keyword>
<dbReference type="InterPro" id="IPR006091">
    <property type="entry name" value="Acyl-CoA_Oxase/DH_mid-dom"/>
</dbReference>
<keyword evidence="5" id="KW-0560">Oxidoreductase</keyword>
<evidence type="ECO:0000256" key="4">
    <source>
        <dbReference type="ARBA" id="ARBA00022827"/>
    </source>
</evidence>
<dbReference type="EMBL" id="BMNL01000002">
    <property type="protein sequence ID" value="GGP20567.1"/>
    <property type="molecule type" value="Genomic_DNA"/>
</dbReference>
<dbReference type="InterPro" id="IPR037069">
    <property type="entry name" value="AcylCoA_DH/ox_N_sf"/>
</dbReference>
<reference evidence="9" key="1">
    <citation type="journal article" date="2014" name="Int. J. Syst. Evol. Microbiol.">
        <title>Complete genome sequence of Corynebacterium casei LMG S-19264T (=DSM 44701T), isolated from a smear-ripened cheese.</title>
        <authorList>
            <consortium name="US DOE Joint Genome Institute (JGI-PGF)"/>
            <person name="Walter F."/>
            <person name="Albersmeier A."/>
            <person name="Kalinowski J."/>
            <person name="Ruckert C."/>
        </authorList>
    </citation>
    <scope>NUCLEOTIDE SEQUENCE</scope>
    <source>
        <strain evidence="9">JCM 10088</strain>
    </source>
</reference>
<dbReference type="Proteomes" id="UP000610960">
    <property type="component" value="Unassembled WGS sequence"/>
</dbReference>
<organism evidence="9 10">
    <name type="scientific">Thermocladium modestius</name>
    <dbReference type="NCBI Taxonomy" id="62609"/>
    <lineage>
        <taxon>Archaea</taxon>
        <taxon>Thermoproteota</taxon>
        <taxon>Thermoprotei</taxon>
        <taxon>Thermoproteales</taxon>
        <taxon>Thermoproteaceae</taxon>
        <taxon>Thermocladium</taxon>
    </lineage>
</organism>
<dbReference type="PANTHER" id="PTHR43884:SF37">
    <property type="entry name" value="ACYL-COA DEHYDROGENASE"/>
    <property type="match status" value="1"/>
</dbReference>
<dbReference type="AlphaFoldDB" id="A0A830GVT2"/>
<dbReference type="InterPro" id="IPR046373">
    <property type="entry name" value="Acyl-CoA_Oxase/DH_mid-dom_sf"/>
</dbReference>
<dbReference type="GO" id="GO:0050660">
    <property type="term" value="F:flavin adenine dinucleotide binding"/>
    <property type="evidence" value="ECO:0007669"/>
    <property type="project" value="InterPro"/>
</dbReference>
<dbReference type="PANTHER" id="PTHR43884">
    <property type="entry name" value="ACYL-COA DEHYDROGENASE"/>
    <property type="match status" value="1"/>
</dbReference>
<feature type="domain" description="Acyl-CoA dehydrogenase/oxidase C-terminal" evidence="6">
    <location>
        <begin position="241"/>
        <end position="398"/>
    </location>
</feature>
<dbReference type="OrthoDB" id="275197at2157"/>
<dbReference type="InterPro" id="IPR013786">
    <property type="entry name" value="AcylCoA_DH/ox_N"/>
</dbReference>
<dbReference type="Gene3D" id="1.10.540.10">
    <property type="entry name" value="Acyl-CoA dehydrogenase/oxidase, N-terminal domain"/>
    <property type="match status" value="1"/>
</dbReference>
<evidence type="ECO:0000256" key="2">
    <source>
        <dbReference type="ARBA" id="ARBA00009347"/>
    </source>
</evidence>
<evidence type="ECO:0000259" key="7">
    <source>
        <dbReference type="Pfam" id="PF02770"/>
    </source>
</evidence>
<reference evidence="9" key="2">
    <citation type="submission" date="2020-09" db="EMBL/GenBank/DDBJ databases">
        <authorList>
            <person name="Sun Q."/>
            <person name="Ohkuma M."/>
        </authorList>
    </citation>
    <scope>NUCLEOTIDE SEQUENCE</scope>
    <source>
        <strain evidence="9">JCM 10088</strain>
    </source>
</reference>
<gene>
    <name evidence="9" type="ORF">GCM10007981_09170</name>
</gene>
<dbReference type="RefSeq" id="WP_188596245.1">
    <property type="nucleotide sequence ID" value="NZ_BMNL01000002.1"/>
</dbReference>
<dbReference type="Gene3D" id="2.40.110.10">
    <property type="entry name" value="Butyryl-CoA Dehydrogenase, subunit A, domain 2"/>
    <property type="match status" value="1"/>
</dbReference>
<dbReference type="Gene3D" id="1.20.140.10">
    <property type="entry name" value="Butyryl-CoA Dehydrogenase, subunit A, domain 3"/>
    <property type="match status" value="1"/>
</dbReference>
<dbReference type="Pfam" id="PF02771">
    <property type="entry name" value="Acyl-CoA_dh_N"/>
    <property type="match status" value="1"/>
</dbReference>
<evidence type="ECO:0000313" key="9">
    <source>
        <dbReference type="EMBL" id="GGP20567.1"/>
    </source>
</evidence>
<comment type="caution">
    <text evidence="9">The sequence shown here is derived from an EMBL/GenBank/DDBJ whole genome shotgun (WGS) entry which is preliminary data.</text>
</comment>
<keyword evidence="10" id="KW-1185">Reference proteome</keyword>
<keyword evidence="3 5" id="KW-0285">Flavoprotein</keyword>
<dbReference type="InterPro" id="IPR036250">
    <property type="entry name" value="AcylCo_DH-like_C"/>
</dbReference>
<evidence type="ECO:0000256" key="5">
    <source>
        <dbReference type="RuleBase" id="RU362125"/>
    </source>
</evidence>
<protein>
    <submittedName>
        <fullName evidence="9">Acyl-CoA dehydrogenase</fullName>
    </submittedName>
</protein>
<dbReference type="SUPFAM" id="SSF56645">
    <property type="entry name" value="Acyl-CoA dehydrogenase NM domain-like"/>
    <property type="match status" value="1"/>
</dbReference>
<accession>A0A830GVT2</accession>
<proteinExistence type="inferred from homology"/>
<dbReference type="Pfam" id="PF02770">
    <property type="entry name" value="Acyl-CoA_dh_M"/>
    <property type="match status" value="1"/>
</dbReference>
<evidence type="ECO:0000259" key="8">
    <source>
        <dbReference type="Pfam" id="PF02771"/>
    </source>
</evidence>
<dbReference type="Pfam" id="PF00441">
    <property type="entry name" value="Acyl-CoA_dh_1"/>
    <property type="match status" value="1"/>
</dbReference>
<dbReference type="InterPro" id="IPR009075">
    <property type="entry name" value="AcylCo_DH/oxidase_C"/>
</dbReference>
<dbReference type="PIRSF" id="PIRSF016578">
    <property type="entry name" value="HsaA"/>
    <property type="match status" value="1"/>
</dbReference>
<dbReference type="SUPFAM" id="SSF47203">
    <property type="entry name" value="Acyl-CoA dehydrogenase C-terminal domain-like"/>
    <property type="match status" value="1"/>
</dbReference>
<feature type="domain" description="Acyl-CoA oxidase/dehydrogenase middle" evidence="7">
    <location>
        <begin position="124"/>
        <end position="228"/>
    </location>
</feature>
<sequence>MEFSFTQEEELFRKSAREFVDRYVKPNWIELDDGKYKLIDIIQRMGEVGLLGIPFSSRYGGGDGSFTMVALATEELAYGDPSLATAVYYLLNNAWPFMVQRHGSDSIKEEVLPLVASGKAFIGIASTEPQGGSDVASFKLEAKRGGSKWILNGEKNIVTGISLITNYLEEGGFVTIGRTGPIEAKHRGLTVFLPLIKRHGKTMEGFEYSDYEEIGRRGLPTGLLRFKDFEVEDSQVMGEVNGGFKIAMEGFDLARTMIAAASIGATKWLLDEGRKWIKERQVFGKPIASYEGISFKYAELATRLEAAELLMFKAVWAADKAFLRGDNVDILEVATLGAMAKMTAVELAVDAALEVMKWFGGMSYFKELPEARVLLSALSYYVGAEGAANIMRLIVARNKIGKEV</sequence>